<keyword evidence="1" id="KW-1133">Transmembrane helix</keyword>
<dbReference type="GO" id="GO:0038023">
    <property type="term" value="F:signaling receptor activity"/>
    <property type="evidence" value="ECO:0007669"/>
    <property type="project" value="InterPro"/>
</dbReference>
<keyword evidence="1" id="KW-0472">Membrane</keyword>
<organism evidence="2 3">
    <name type="scientific">Galbula dea</name>
    <dbReference type="NCBI Taxonomy" id="1109041"/>
    <lineage>
        <taxon>Eukaryota</taxon>
        <taxon>Metazoa</taxon>
        <taxon>Chordata</taxon>
        <taxon>Craniata</taxon>
        <taxon>Vertebrata</taxon>
        <taxon>Euteleostomi</taxon>
        <taxon>Archelosauria</taxon>
        <taxon>Archosauria</taxon>
        <taxon>Dinosauria</taxon>
        <taxon>Saurischia</taxon>
        <taxon>Theropoda</taxon>
        <taxon>Coelurosauria</taxon>
        <taxon>Aves</taxon>
        <taxon>Neognathae</taxon>
        <taxon>Neoaves</taxon>
        <taxon>Telluraves</taxon>
        <taxon>Coraciimorphae</taxon>
        <taxon>Piciformes</taxon>
        <taxon>Galbulidae</taxon>
        <taxon>Galbula</taxon>
    </lineage>
</organism>
<protein>
    <submittedName>
        <fullName evidence="2">CD7 protein</fullName>
    </submittedName>
</protein>
<comment type="caution">
    <text evidence="2">The sequence shown here is derived from an EMBL/GenBank/DDBJ whole genome shotgun (WGS) entry which is preliminary data.</text>
</comment>
<dbReference type="EMBL" id="VWZX01001675">
    <property type="protein sequence ID" value="NXI36365.1"/>
    <property type="molecule type" value="Genomic_DNA"/>
</dbReference>
<dbReference type="PANTHER" id="PTHR15343:SF0">
    <property type="entry name" value="T-CELL ANTIGEN CD7"/>
    <property type="match status" value="1"/>
</dbReference>
<dbReference type="OrthoDB" id="9899013at2759"/>
<dbReference type="InterPro" id="IPR039090">
    <property type="entry name" value="CD7"/>
</dbReference>
<sequence>LRTHVHREKVLQVSSQNASTLSPAFANRLEYSKEEKKIVITLHSLQKNDSDIYVCARVETNGSFLSANGSGTMMLITGNEEQRNCPNSSWGIYGLIIVVVLLSSALICCTLYRVNMKKCFQERSPNSVYEDMSYTSRCNTLVR</sequence>
<feature type="non-terminal residue" evidence="2">
    <location>
        <position position="143"/>
    </location>
</feature>
<dbReference type="InterPro" id="IPR013783">
    <property type="entry name" value="Ig-like_fold"/>
</dbReference>
<dbReference type="Gene3D" id="2.60.40.10">
    <property type="entry name" value="Immunoglobulins"/>
    <property type="match status" value="1"/>
</dbReference>
<evidence type="ECO:0000256" key="1">
    <source>
        <dbReference type="SAM" id="Phobius"/>
    </source>
</evidence>
<keyword evidence="1" id="KW-0812">Transmembrane</keyword>
<feature type="non-terminal residue" evidence="2">
    <location>
        <position position="1"/>
    </location>
</feature>
<dbReference type="Proteomes" id="UP000566440">
    <property type="component" value="Unassembled WGS sequence"/>
</dbReference>
<gene>
    <name evidence="2" type="primary">Cd7</name>
    <name evidence="2" type="ORF">GALDEA_R11743</name>
</gene>
<dbReference type="GO" id="GO:0002250">
    <property type="term" value="P:adaptive immune response"/>
    <property type="evidence" value="ECO:0007669"/>
    <property type="project" value="InterPro"/>
</dbReference>
<dbReference type="AlphaFoldDB" id="A0A7K9SJP1"/>
<evidence type="ECO:0000313" key="2">
    <source>
        <dbReference type="EMBL" id="NXI36365.1"/>
    </source>
</evidence>
<proteinExistence type="predicted"/>
<dbReference type="PANTHER" id="PTHR15343">
    <property type="entry name" value="CD7"/>
    <property type="match status" value="1"/>
</dbReference>
<name>A0A7K9SJP1_9PICI</name>
<dbReference type="GO" id="GO:0016020">
    <property type="term" value="C:membrane"/>
    <property type="evidence" value="ECO:0007669"/>
    <property type="project" value="InterPro"/>
</dbReference>
<reference evidence="2 3" key="1">
    <citation type="submission" date="2019-09" db="EMBL/GenBank/DDBJ databases">
        <title>Bird 10,000 Genomes (B10K) Project - Family phase.</title>
        <authorList>
            <person name="Zhang G."/>
        </authorList>
    </citation>
    <scope>NUCLEOTIDE SEQUENCE [LARGE SCALE GENOMIC DNA]</scope>
    <source>
        <strain evidence="2">B10K-DU-001-62</strain>
        <tissue evidence="2">Muscle</tissue>
    </source>
</reference>
<dbReference type="SUPFAM" id="SSF48726">
    <property type="entry name" value="Immunoglobulin"/>
    <property type="match status" value="1"/>
</dbReference>
<dbReference type="InterPro" id="IPR036179">
    <property type="entry name" value="Ig-like_dom_sf"/>
</dbReference>
<accession>A0A7K9SJP1</accession>
<evidence type="ECO:0000313" key="3">
    <source>
        <dbReference type="Proteomes" id="UP000566440"/>
    </source>
</evidence>
<keyword evidence="3" id="KW-1185">Reference proteome</keyword>
<feature type="transmembrane region" description="Helical" evidence="1">
    <location>
        <begin position="90"/>
        <end position="114"/>
    </location>
</feature>